<dbReference type="InterPro" id="IPR002347">
    <property type="entry name" value="SDR_fam"/>
</dbReference>
<dbReference type="CDD" id="cd05325">
    <property type="entry name" value="carb_red_sniffer_like_SDR_c"/>
    <property type="match status" value="1"/>
</dbReference>
<dbReference type="PRINTS" id="PR00081">
    <property type="entry name" value="GDHRDH"/>
</dbReference>
<evidence type="ECO:0000256" key="1">
    <source>
        <dbReference type="RuleBase" id="RU000363"/>
    </source>
</evidence>
<sequence>MRTDVNMLGRNMSAFRNACPLESSIRGSSVSIIRNMKRQKTTASIIEDKQVVVVGGNRGIGLEYVRQFLEKGNSVVATARTLAQAAELHKLAKKESKLMLTEVDVSNVDSIKVWARKLKEEVTQVDYLINNAGVAKWADLGSLTEEDMLQLFRTNTLGPLMITQEVLREGLLKDGSVVANMTSKMGSMEDNTSGGSYAYRASKAALNAVTKSLALDLKEKGITVALLHPGWVKTDMTNNSGLIDAKTSAAGLISVLESGKPLSCHWYDYKHEEIPW</sequence>
<dbReference type="PANTHER" id="PTHR45458">
    <property type="entry name" value="SHORT-CHAIN DEHYDROGENASE/REDUCTASE SDR"/>
    <property type="match status" value="1"/>
</dbReference>
<dbReference type="InterPro" id="IPR036291">
    <property type="entry name" value="NAD(P)-bd_dom_sf"/>
</dbReference>
<dbReference type="PRINTS" id="PR00080">
    <property type="entry name" value="SDRFAMILY"/>
</dbReference>
<reference evidence="2 3" key="1">
    <citation type="submission" date="2023-10" db="EMBL/GenBank/DDBJ databases">
        <authorList>
            <person name="Maclean D."/>
            <person name="Macfadyen A."/>
        </authorList>
    </citation>
    <scope>NUCLEOTIDE SEQUENCE [LARGE SCALE GENOMIC DNA]</scope>
</reference>
<evidence type="ECO:0000313" key="2">
    <source>
        <dbReference type="EMBL" id="CAK0780445.1"/>
    </source>
</evidence>
<comment type="similarity">
    <text evidence="1">Belongs to the short-chain dehydrogenases/reductases (SDR) family.</text>
</comment>
<dbReference type="GO" id="GO:0016616">
    <property type="term" value="F:oxidoreductase activity, acting on the CH-OH group of donors, NAD or NADP as acceptor"/>
    <property type="evidence" value="ECO:0007669"/>
    <property type="project" value="TreeGrafter"/>
</dbReference>
<dbReference type="Proteomes" id="UP001314263">
    <property type="component" value="Unassembled WGS sequence"/>
</dbReference>
<dbReference type="EMBL" id="CAUYUE010000006">
    <property type="protein sequence ID" value="CAK0780445.1"/>
    <property type="molecule type" value="Genomic_DNA"/>
</dbReference>
<proteinExistence type="inferred from homology"/>
<organism evidence="2 3">
    <name type="scientific">Coccomyxa viridis</name>
    <dbReference type="NCBI Taxonomy" id="1274662"/>
    <lineage>
        <taxon>Eukaryota</taxon>
        <taxon>Viridiplantae</taxon>
        <taxon>Chlorophyta</taxon>
        <taxon>core chlorophytes</taxon>
        <taxon>Trebouxiophyceae</taxon>
        <taxon>Trebouxiophyceae incertae sedis</taxon>
        <taxon>Coccomyxaceae</taxon>
        <taxon>Coccomyxa</taxon>
    </lineage>
</organism>
<accession>A0AAV1I3H9</accession>
<dbReference type="Gene3D" id="3.40.50.720">
    <property type="entry name" value="NAD(P)-binding Rossmann-like Domain"/>
    <property type="match status" value="1"/>
</dbReference>
<dbReference type="InterPro" id="IPR052184">
    <property type="entry name" value="SDR_enzymes"/>
</dbReference>
<protein>
    <submittedName>
        <fullName evidence="2">Uncharacterized protein</fullName>
    </submittedName>
</protein>
<comment type="caution">
    <text evidence="2">The sequence shown here is derived from an EMBL/GenBank/DDBJ whole genome shotgun (WGS) entry which is preliminary data.</text>
</comment>
<dbReference type="PANTHER" id="PTHR45458:SF1">
    <property type="entry name" value="SHORT CHAIN DEHYDROGENASE"/>
    <property type="match status" value="1"/>
</dbReference>
<keyword evidence="3" id="KW-1185">Reference proteome</keyword>
<name>A0AAV1I3H9_9CHLO</name>
<evidence type="ECO:0000313" key="3">
    <source>
        <dbReference type="Proteomes" id="UP001314263"/>
    </source>
</evidence>
<dbReference type="SUPFAM" id="SSF51735">
    <property type="entry name" value="NAD(P)-binding Rossmann-fold domains"/>
    <property type="match status" value="1"/>
</dbReference>
<gene>
    <name evidence="2" type="ORF">CVIRNUC_005056</name>
</gene>
<dbReference type="Pfam" id="PF00106">
    <property type="entry name" value="adh_short"/>
    <property type="match status" value="1"/>
</dbReference>
<dbReference type="AlphaFoldDB" id="A0AAV1I3H9"/>